<sequence>MLFSMTNATATPATLPSIQKDATDAIRASLTASDNDRTSLLRDAARLFIDARAHFFTREGEPDWRGRTYAYRTWVREVMSAANVPGDAITSLQAAIRYHSGNLLRDRLGDEEIADLGLRKESPRERSVEKRERTSETLNLFGAGGEISDPGEISQLCTLAERALARVNATGLTAKDRKTTREALTRLAEKASALAEVTK</sequence>
<dbReference type="EMBL" id="PP208921">
    <property type="protein sequence ID" value="WVX87877.1"/>
    <property type="molecule type" value="Genomic_DNA"/>
</dbReference>
<gene>
    <name evidence="1" type="primary">26</name>
    <name evidence="1" type="ORF">SEA_BERRIE_26</name>
</gene>
<keyword evidence="2" id="KW-1185">Reference proteome</keyword>
<reference evidence="1 2" key="1">
    <citation type="submission" date="2024-01" db="EMBL/GenBank/DDBJ databases">
        <authorList>
            <person name="Gibbons A.C."/>
            <person name="Cheng C."/>
            <person name="Chavez V."/>
            <person name="Cosentino E.J."/>
            <person name="Abuwarda M.A."/>
            <person name="Alvarez A."/>
            <person name="Batteikh M."/>
            <person name="Baughman A.P."/>
            <person name="Di B.Daria."/>
            <person name="Dooley N.L."/>
            <person name="Empson B.M."/>
            <person name="Erfanian K."/>
            <person name="Esparza P.D."/>
            <person name="Fleming H.S."/>
            <person name="Ghannam M.S."/>
            <person name="Gonzalez C."/>
            <person name="Huq N.E."/>
            <person name="Jin K."/>
            <person name="Kamarzar M."/>
            <person name="Khaine A.Myat."/>
            <person name="Krug K.R."/>
            <person name="Lee A."/>
            <person name="Liao S."/>
            <person name="Light I."/>
            <person name="Ma Y."/>
            <person name="Magaling J.Tricia."/>
            <person name="McLinden K.C."/>
            <person name="Melkote A."/>
            <person name="Montoya S.Cinthy."/>
            <person name="Niazmandi K."/>
            <person name="Ostroske E.C."/>
            <person name="Paek B.H."/>
            <person name="Rajiv S."/>
            <person name="Santos C.E."/>
            <person name="Semaan S.A."/>
            <person name="Senthilvelan J."/>
            <person name="Sheppy T.E."/>
            <person name="Stephenson J.C."/>
            <person name="Tenney M.E."/>
            <person name="Teoh B.Wiyang."/>
            <person name="Thorp J.P."/>
            <person name="Turon F.Guille."/>
            <person name="Uvarov E.V."/>
            <person name="Verpukhovskiy P."/>
            <person name="Wang J.Yiyang."/>
            <person name="Whang A.Y."/>
            <person name="Wright N.E."/>
            <person name="Wu M."/>
            <person name="Zhuang C."/>
            <person name="Chai A.E."/>
            <person name="Zorawik M."/>
            <person name="Kasemsunt F."/>
            <person name="Garza D.R."/>
            <person name="Ngo R.T."/>
            <person name="Reddi K."/>
            <person name="Freise A.C."/>
            <person name="Garcia-Vedrenne A.E."/>
            <person name="Garlena R.A."/>
            <person name="Russell D.A."/>
            <person name="Jacobs-Sera D."/>
            <person name="Hatfull G.F."/>
        </authorList>
    </citation>
    <scope>NUCLEOTIDE SEQUENCE [LARGE SCALE GENOMIC DNA]</scope>
</reference>
<evidence type="ECO:0000313" key="2">
    <source>
        <dbReference type="Proteomes" id="UP001354061"/>
    </source>
</evidence>
<protein>
    <submittedName>
        <fullName evidence="1">Uncharacterized protein</fullName>
    </submittedName>
</protein>
<organism evidence="1 2">
    <name type="scientific">Arthrobacter phage Berrie</name>
    <dbReference type="NCBI Taxonomy" id="2926087"/>
    <lineage>
        <taxon>Viruses</taxon>
        <taxon>Duplodnaviria</taxon>
        <taxon>Heunggongvirae</taxon>
        <taxon>Uroviricota</taxon>
        <taxon>Caudoviricetes</taxon>
        <taxon>Casidaviridae</taxon>
        <taxon>Yangvirus</taxon>
        <taxon>Yangvirus berrie</taxon>
    </lineage>
</organism>
<name>A0ABZ2CL79_9CAUD</name>
<accession>A0ABZ2CL79</accession>
<evidence type="ECO:0000313" key="1">
    <source>
        <dbReference type="EMBL" id="WVX87877.1"/>
    </source>
</evidence>
<dbReference type="Proteomes" id="UP001354061">
    <property type="component" value="Segment"/>
</dbReference>
<proteinExistence type="predicted"/>